<comment type="subcellular location">
    <subcellularLocation>
        <location evidence="1">Membrane</location>
        <topology evidence="1">Single-pass membrane protein</topology>
    </subcellularLocation>
</comment>
<dbReference type="EMBL" id="UOEC01000132">
    <property type="protein sequence ID" value="VAV96551.1"/>
    <property type="molecule type" value="Genomic_DNA"/>
</dbReference>
<dbReference type="InterPro" id="IPR007156">
    <property type="entry name" value="MamQ_LemA"/>
</dbReference>
<evidence type="ECO:0000256" key="4">
    <source>
        <dbReference type="ARBA" id="ARBA00022989"/>
    </source>
</evidence>
<dbReference type="Gene3D" id="1.20.1440.20">
    <property type="entry name" value="LemA-like domain"/>
    <property type="match status" value="1"/>
</dbReference>
<dbReference type="AlphaFoldDB" id="A0A3B0RZU7"/>
<keyword evidence="5 6" id="KW-0472">Membrane</keyword>
<evidence type="ECO:0000256" key="2">
    <source>
        <dbReference type="ARBA" id="ARBA00008854"/>
    </source>
</evidence>
<protein>
    <submittedName>
        <fullName evidence="7">LemA protein</fullName>
    </submittedName>
</protein>
<keyword evidence="3 6" id="KW-0812">Transmembrane</keyword>
<evidence type="ECO:0000256" key="1">
    <source>
        <dbReference type="ARBA" id="ARBA00004167"/>
    </source>
</evidence>
<proteinExistence type="inferred from homology"/>
<dbReference type="SUPFAM" id="SSF140478">
    <property type="entry name" value="LemA-like"/>
    <property type="match status" value="1"/>
</dbReference>
<evidence type="ECO:0000256" key="6">
    <source>
        <dbReference type="SAM" id="Phobius"/>
    </source>
</evidence>
<dbReference type="PANTHER" id="PTHR34478:SF1">
    <property type="entry name" value="PROTEIN LEMA"/>
    <property type="match status" value="1"/>
</dbReference>
<name>A0A3B0RZU7_9ZZZZ</name>
<comment type="similarity">
    <text evidence="2">Belongs to the LemA family.</text>
</comment>
<accession>A0A3B0RZU7</accession>
<feature type="transmembrane region" description="Helical" evidence="6">
    <location>
        <begin position="6"/>
        <end position="23"/>
    </location>
</feature>
<dbReference type="InterPro" id="IPR023353">
    <property type="entry name" value="LemA-like_dom_sf"/>
</dbReference>
<evidence type="ECO:0000313" key="7">
    <source>
        <dbReference type="EMBL" id="VAV96551.1"/>
    </source>
</evidence>
<organism evidence="7">
    <name type="scientific">hydrothermal vent metagenome</name>
    <dbReference type="NCBI Taxonomy" id="652676"/>
    <lineage>
        <taxon>unclassified sequences</taxon>
        <taxon>metagenomes</taxon>
        <taxon>ecological metagenomes</taxon>
    </lineage>
</organism>
<dbReference type="GO" id="GO:0016020">
    <property type="term" value="C:membrane"/>
    <property type="evidence" value="ECO:0007669"/>
    <property type="project" value="UniProtKB-SubCell"/>
</dbReference>
<dbReference type="PANTHER" id="PTHR34478">
    <property type="entry name" value="PROTEIN LEMA"/>
    <property type="match status" value="1"/>
</dbReference>
<evidence type="ECO:0000256" key="3">
    <source>
        <dbReference type="ARBA" id="ARBA00022692"/>
    </source>
</evidence>
<keyword evidence="4 6" id="KW-1133">Transmembrane helix</keyword>
<dbReference type="Pfam" id="PF04011">
    <property type="entry name" value="LemA"/>
    <property type="match status" value="1"/>
</dbReference>
<reference evidence="7" key="1">
    <citation type="submission" date="2018-06" db="EMBL/GenBank/DDBJ databases">
        <authorList>
            <person name="Zhirakovskaya E."/>
        </authorList>
    </citation>
    <scope>NUCLEOTIDE SEQUENCE</scope>
</reference>
<evidence type="ECO:0000256" key="5">
    <source>
        <dbReference type="ARBA" id="ARBA00023136"/>
    </source>
</evidence>
<sequence length="186" mass="20898">MTTTLVLVGIAVAVIFYVIYLYNTLVKNRQSVEEGWSGIDVQLKRRSNLIPNLLAAVKGYMKHEKGLLEDITRMRSRANDVADKGPAERGKAEGALGAGLLNLFAVMENYPDLKANQNVMDFQNSLSEIEDQIQMSRRYYNGAVRIMNVSVEAFPSNLVANKFDFIKAEFFEIEDAAVKQVPKVEF</sequence>
<gene>
    <name evidence="7" type="ORF">MNBD_ALPHA08-758</name>
</gene>